<dbReference type="InterPro" id="IPR008638">
    <property type="entry name" value="FhaB/CdiA-like_TPS"/>
</dbReference>
<protein>
    <submittedName>
        <fullName evidence="3">Filamentous hemagglutinin family protein</fullName>
    </submittedName>
</protein>
<keyword evidence="4" id="KW-1185">Reference proteome</keyword>
<dbReference type="InterPro" id="IPR021026">
    <property type="entry name" value="Filamn_hemagglutn_DUF3739"/>
</dbReference>
<dbReference type="SMART" id="SM00912">
    <property type="entry name" value="Haemagg_act"/>
    <property type="match status" value="1"/>
</dbReference>
<accession>A0A4Q7ZAM6</accession>
<dbReference type="PANTHER" id="PTHR12338:SF5">
    <property type="entry name" value="ANTIGEN 43-RELATED"/>
    <property type="match status" value="1"/>
</dbReference>
<dbReference type="SUPFAM" id="SSF51126">
    <property type="entry name" value="Pectin lyase-like"/>
    <property type="match status" value="1"/>
</dbReference>
<dbReference type="Pfam" id="PF05860">
    <property type="entry name" value="TPS"/>
    <property type="match status" value="1"/>
</dbReference>
<dbReference type="Gene3D" id="2.160.20.10">
    <property type="entry name" value="Single-stranded right-handed beta-helix, Pectin lyase-like"/>
    <property type="match status" value="3"/>
</dbReference>
<dbReference type="RefSeq" id="WP_130412026.1">
    <property type="nucleotide sequence ID" value="NZ_SHKX01000011.1"/>
</dbReference>
<dbReference type="OrthoDB" id="218680at2"/>
<dbReference type="InterPro" id="IPR050909">
    <property type="entry name" value="Bact_Autotransporter_VF"/>
</dbReference>
<gene>
    <name evidence="3" type="ORF">EV700_1339</name>
</gene>
<evidence type="ECO:0000259" key="2">
    <source>
        <dbReference type="SMART" id="SM00912"/>
    </source>
</evidence>
<dbReference type="Proteomes" id="UP000292423">
    <property type="component" value="Unassembled WGS sequence"/>
</dbReference>
<proteinExistence type="predicted"/>
<dbReference type="Pfam" id="PF12545">
    <property type="entry name" value="DUF3739"/>
    <property type="match status" value="1"/>
</dbReference>
<dbReference type="InterPro" id="IPR011050">
    <property type="entry name" value="Pectin_lyase_fold/virulence"/>
</dbReference>
<dbReference type="PANTHER" id="PTHR12338">
    <property type="entry name" value="AUTOTRANSPORTER"/>
    <property type="match status" value="1"/>
</dbReference>
<name>A0A4Q7ZAM6_9GAMM</name>
<evidence type="ECO:0000313" key="3">
    <source>
        <dbReference type="EMBL" id="RZU46953.1"/>
    </source>
</evidence>
<dbReference type="EMBL" id="SHKX01000011">
    <property type="protein sequence ID" value="RZU46953.1"/>
    <property type="molecule type" value="Genomic_DNA"/>
</dbReference>
<dbReference type="NCBIfam" id="TIGR01901">
    <property type="entry name" value="adhes_NPXG"/>
    <property type="match status" value="1"/>
</dbReference>
<sequence>MIRRTRFPLPAPLRSPILTLSVDGGLRLAILGAVGWLPTAVMAGPVFGTPGWFAQAQQTAAGPVVPAASAAPVINAGSVATPMAAQTLAARSMADLGRAAAAIVAAQKAQLAAAQVAAANSLPTGLSTGGLQVAAGVAGHGAGCAASFTCLWQNADLPTQAVGSDGKTTVTINQTAKKAILSWDSFNVSADTILHFDQHLGTQGDGNNDWVALNRVGAGASMSRIYGQIQADGSVYLINPNGILFGAGSKVNVHSLLASSLPLYLPLNSASLTPGDDPAYLAQSNRLFLTSGLNTVGQGTANGNILGIGSGGVQSLAANSAANQLILPGEVETEAGARIEVSKLGYALLAAPTVNNAGYIRAVDGQVILAAGLGVALKNPASGSQLLTPVVSGRLVDADHGNADVTPVTTLTNTGLLEAVRGDARLLAANVVQDGVVAATSSVSRPGSISVSAMDEQATDSSQARTGSAVLTGRSVTAMLPDGNGETTISTAAATQSFQPGSIAVSGAAVTLQAEALVEAPGQKVTLAAVSQDDALIAPRALKDGAVAGRVYIDRDATVDVAGIADIRLAMNDNLVTIARLGLNELADSPLQRDSVLYGAAVVIDSRLSGTRDDGVNWVGTPVANLSGYVDQIARNINQMLLNGGTVTLAGNEVLAQSGSHLNLDGGYVHYLGGLVQTTRLLSANGTLVDIGAADPFGAYVGIAGLMADKNSRWNLTSTYYSPLLSGGAGSAVYESDYLKGGNAGVLNVLGLSAAVLSGDVSAQGLSGRYQVGNAKPAAGGTLNLGAGNNSALLNLTLPSPTAALPAGRSYVVVSDARTLNERVDGTFTATTVLPAATAAADDTANLSRWTEVSAKLVKDGGFSNLNVLADDPASTVPGGEIVVKADAALSVRDGGGISLTGSRIRVDGDVSARSGKISLTGTGRTWLAGTTTADTASDGPLAGDIIIGGSAVLDASGRWVNDSGRDADSIDGAAVLNGGAISLVTRQSAMTAGGSVTDTTGSIRLEKGSLLNVASGGRVLPSGKVAMKDNVALGKGGDISLQTYVPTQLPFGGDGAPGLPTDEPVSRGRLVLDGDLRAYGFAGGGSLNLRALGIQIGGSAPADQPWVLTLPESWFAGTGFGSVQLQAEYNAEVAPLAKVNLSQNSFLLNDLLSPTLAATGTDLATAGFLHIGRQDDYHRQAVNFALYGGDYATWHTAALGGTPPDYSADGITGAVTLGKNAVISADAGANIVLGSHTQVTVDGTITAHGGSITLTGDTARGGYAQNPGLIVNGNAWTSDNKSVWLGANTLLDVSGTVLQDPYAGKAGFTVASAGKVLDGGTITLSNDTGYVIALNCLDSGECSGDTAARAARLNVSGAAGSLLTASVTGSQWKPRAVAGNAGVIRLGASKGLYFHGDMQGQAGSAATEGGALEIRPLTGRLQTAEDFAGATALSLSAKAIAMPEGAKLPGQSDTLIEEDGPTGVLHFATDSLKNSGISRLHLGVDPTLNTAAAPLPTLVTENIDLTLGRELLINTSVIRGPATSITVEVNEETGDQTGKVIFNTPSITINLDAPYVGLSGLQYGGNYPQYFATDDFNNVIPTDVDGNPLLTAAFARDYTARDVFRYKDEDRIITVYAPTTDDSGDTSGSDLLPLFYRSTLNINADNMDIGGQFLADGFAKVNLGATQDMRFVTPSTYDYLRDPANPAKASAIPGSLMTTADLTLTAGQLYPASGNKFVLTALGHSLSHVEADDPTDPETSYTQYTETTGGSITIKGTGAKTVTPLSAGGSLIFNAATISQQGVIRAPAGEIVLGAGISATDGEAQSLLRYNAISLDGSTLSVQMPVMATTSVTLAKDSLTSVSLDGLTVPYGVTADEQNLQYNGSVYSGAGAATSSAVLTSSPDKQIRVQGGTVKLVSGAVVNLTGDGDLLAQEWVAGTGGSRDVLSAYNTSYATGSAVKAPLYKDGRTVYAVLPGKQSALAAYDPQLTGDPLIGKAVWLSGVPGLAAGLYTLLPARYAVLPGAFRVVQDTAVTDALAQDNRLLADGTVRVAGYFADSFTKHRDSRNSAFLVQSEQAWRQYSQYSLTSLNQYFGGSEGNAAILPEDAGKLILQAGSSLSLGARLAAGSKHGLGAELDIAAPRLQIADHDVAALGGYVKLDASELNTLGVSRLVLGGVSTRTAEGDLLRAVANAVVIDTAKDGLRAPEILALAQTPAATDEMPEPAPGVVTVKTGSRLIASGSGGRQRNAAIQVGLLPDSDENGNDIDGASGDGALLRLSAGGAVAVSRVNVPGVDGEGDVATGLLTIGDNVSLRADGSVTLDAAGNTVIAPTVAVSAKSFDANSALVVMTGRASSTQPAAGLVVGPQLLAQLAGIDDIALRSRGELRLDGDFALVTSGRLTLSAATVISDGGQASLKAGQLTLANQLEGEPDDSISGLGQLTLNADRLILGDGNLRFSGLRALNINATQGMLGAGVGGLDAGDARLTLQTPLIAAATGSNITLRTNDQLVAGAQGAVTPTVASGAGGKLALTASSIDFNTAAVATSGKISLTTPGGLALGDHAKLDTGGSTAVLYGKESSTPGGVLELTSDGILDIFSGAVLAFGASGQGQGGALRIRAGGERLGLAGQLQGQGGDFSLDSATAVDLDSLAARLDGGRVNGELDIITHSGDLTLSAGSRLTGQSVVLTATGDRGDQALNPGHVVIDGVVNASGESGGVIRLNGTRGVTVRGSLLAVGSAADQRGGSVQLATSGATNGQLNPDYGYQQVTAADSGVITLGPTAVIDVSGGRAGGLSGGSVDLRAPLLNSGDVRVSLDDGSVIRGARAVTLEAYGVWSTADSSTGAAHFDGVVDAAGRFDSQGKVLAAGAINSDHRDFYSHTLSEFVRDPGFNFGDRFAAVDNFRSRAGVELVNDSAGRNGGDISVLSNWNLGARDEAGLGLYRSADGIAPGLTLRALNNIRVNASLSDGFVQTANLLSPGAALSGNGAAPTGVELASASLAGGDSASFTLTARNGSIRLDGHETVSPVQDQPTADNPDALGRQLVTPTMIRTGVGSIRLQAGQDIVLADSIAPGVIYTAGRPVAAVEAPSLVVTAQGLPLFINAGQTVSEAAGDIRLSAGGNIQGIQKVTDATGKLTGAKNADLSQFWWPWLQNACLVSAAGCAGKNTAGVNFGMFGQGILSTGGNIALTAGGNIRDLSVSLPATWLPSATADGKSAVTVYGGGNLSVDAGRSLLSGSYYVGRGRADIRVGNAVSADLYDSNFNPTATILALQDATINLTAGSYAEIGGIYNPSWLFSGFDGLNYSDRSAVAIQSVGSGVVLNSLTSLPGGSYGTNDDIDSPLTPAYGFVMPAHLGVEALSGTLAIKRNAELYPSADGQLSLMAGGDITLLNRDTNNTYIGLIDADASVLPSPLNPVFTPKTVSFIKYGASSATDLHAANPLHAADSLPVIVYSRDGSLIDGNIFRDYNGAVILSSPKAADIRVGRDIVNLSFSGQNLYDSDITSLAAGRDIINPPLVANQSVPFIELGGPGLLSVQAGRDLGPLTSANEAMAQGYLPRSNPSYPGIRTVGNQNNTWLGRSGAGISLSFGVGLGVETDRFAETYLNPAVLHDPANPADTLGTPDYRQKLVAFVGQWQQDQAARQGNRVTELMNAANQWSVLSPAEQGRYAAQAWSAFTRLGGAQKQALVTSVFLDILNQVGADYNNGDSRFNGQYTRGFAAINTLFPAASGYTENKLSGRYGAEQKIRTGTLDMRGSTVQTQRGGDISIVGPGGRVLVGSTSAPPQVGRSAASAGIGPNNQGILTMERGNIGIFADDSILLAQSRIFTEQGGDLLIWSSNGDINAGKGAKTSSELPPPEYLCDDDHFCLVDAKSQVSGAGIAVLQTKPNSPKGSATLVAPTGTVDFGEAGARISGNLNVAAAKVANASNVQTGGKSVGLPATGADTAALGSGAATAAAASQAADAASDARRKQQQKENPASDFLFEIVRQPGPACDANDPKCRS</sequence>
<organism evidence="3 4">
    <name type="scientific">Fluviicoccus keumensis</name>
    <dbReference type="NCBI Taxonomy" id="1435465"/>
    <lineage>
        <taxon>Bacteria</taxon>
        <taxon>Pseudomonadati</taxon>
        <taxon>Pseudomonadota</taxon>
        <taxon>Gammaproteobacteria</taxon>
        <taxon>Moraxellales</taxon>
        <taxon>Moraxellaceae</taxon>
        <taxon>Fluviicoccus</taxon>
    </lineage>
</organism>
<dbReference type="InterPro" id="IPR012334">
    <property type="entry name" value="Pectin_lyas_fold"/>
</dbReference>
<feature type="domain" description="Filamentous haemagglutinin FhaB/tRNA nuclease CdiA-like TPS" evidence="2">
    <location>
        <begin position="154"/>
        <end position="267"/>
    </location>
</feature>
<feature type="region of interest" description="Disordered" evidence="1">
    <location>
        <begin position="3942"/>
        <end position="3966"/>
    </location>
</feature>
<reference evidence="3 4" key="1">
    <citation type="submission" date="2019-02" db="EMBL/GenBank/DDBJ databases">
        <title>Genomic Encyclopedia of Type Strains, Phase IV (KMG-IV): sequencing the most valuable type-strain genomes for metagenomic binning, comparative biology and taxonomic classification.</title>
        <authorList>
            <person name="Goeker M."/>
        </authorList>
    </citation>
    <scope>NUCLEOTIDE SEQUENCE [LARGE SCALE GENOMIC DNA]</scope>
    <source>
        <strain evidence="3 4">DSM 105135</strain>
    </source>
</reference>
<comment type="caution">
    <text evidence="3">The sequence shown here is derived from an EMBL/GenBank/DDBJ whole genome shotgun (WGS) entry which is preliminary data.</text>
</comment>
<evidence type="ECO:0000256" key="1">
    <source>
        <dbReference type="SAM" id="MobiDB-lite"/>
    </source>
</evidence>
<evidence type="ECO:0000313" key="4">
    <source>
        <dbReference type="Proteomes" id="UP000292423"/>
    </source>
</evidence>